<accession>A0A2Z6AU06</accession>
<organism evidence="6 7">
    <name type="scientific">Desulfovibrio ferrophilus</name>
    <dbReference type="NCBI Taxonomy" id="241368"/>
    <lineage>
        <taxon>Bacteria</taxon>
        <taxon>Pseudomonadati</taxon>
        <taxon>Thermodesulfobacteriota</taxon>
        <taxon>Desulfovibrionia</taxon>
        <taxon>Desulfovibrionales</taxon>
        <taxon>Desulfovibrionaceae</taxon>
        <taxon>Desulfovibrio</taxon>
    </lineage>
</organism>
<keyword evidence="7" id="KW-1185">Reference proteome</keyword>
<keyword evidence="1" id="KW-0973">c-di-GMP</keyword>
<gene>
    <name evidence="6" type="ORF">DFE_0007</name>
</gene>
<dbReference type="Gene3D" id="2.40.10.220">
    <property type="entry name" value="predicted glycosyltransferase like domains"/>
    <property type="match status" value="1"/>
</dbReference>
<dbReference type="Gene3D" id="2.30.110.10">
    <property type="entry name" value="Electron Transport, Fmn-binding Protein, Chain A"/>
    <property type="match status" value="1"/>
</dbReference>
<dbReference type="Pfam" id="PF12945">
    <property type="entry name" value="PilZNR"/>
    <property type="match status" value="1"/>
</dbReference>
<evidence type="ECO:0000256" key="1">
    <source>
        <dbReference type="ARBA" id="ARBA00022636"/>
    </source>
</evidence>
<evidence type="ECO:0000313" key="6">
    <source>
        <dbReference type="EMBL" id="BBD06733.1"/>
    </source>
</evidence>
<feature type="domain" description="PilZ" evidence="4">
    <location>
        <begin position="108"/>
        <end position="215"/>
    </location>
</feature>
<dbReference type="GO" id="GO:0035438">
    <property type="term" value="F:cyclic-di-GMP binding"/>
    <property type="evidence" value="ECO:0007669"/>
    <property type="project" value="InterPro"/>
</dbReference>
<keyword evidence="2" id="KW-0547">Nucleotide-binding</keyword>
<protein>
    <submittedName>
        <fullName evidence="6">Type IV pilus assembly PilZ</fullName>
    </submittedName>
</protein>
<reference evidence="6 7" key="1">
    <citation type="journal article" date="2018" name="Sci. Adv.">
        <title>Multi-heme cytochromes provide a pathway for survival in energy-limited environments.</title>
        <authorList>
            <person name="Deng X."/>
            <person name="Dohmae N."/>
            <person name="Nealson K.H."/>
            <person name="Hashimoto K."/>
            <person name="Okamoto A."/>
        </authorList>
    </citation>
    <scope>NUCLEOTIDE SEQUENCE [LARGE SCALE GENOMIC DNA]</scope>
    <source>
        <strain evidence="6 7">IS5</strain>
    </source>
</reference>
<feature type="domain" description="Type III secretion system flagellar brake protein YcgR PilZN" evidence="5">
    <location>
        <begin position="19"/>
        <end position="100"/>
    </location>
</feature>
<dbReference type="InterPro" id="IPR009875">
    <property type="entry name" value="PilZ_domain"/>
</dbReference>
<name>A0A2Z6AU06_9BACT</name>
<dbReference type="InterPro" id="IPR012349">
    <property type="entry name" value="Split_barrel_FMN-bd"/>
</dbReference>
<sequence>MARDSSVDRKEGSALGVSIGTRMLVEPAGMGDRFKTEFIGMLRGQFIIVRIPRIPGLNDYLYVEKKITVRYVHEGNVYGFESEVVWNQQAPFRLLFLRYPTTVEILNLRKCQRVDCYLPVTIGMEEGGQFTEYQGMMLNLSCGGCQLVLDSKQGSMPPVSVDALVSVAFRMFGTNKDVRLEGKAKNINVNKNRMYMGVMYSELPSDVSEGIDNYVSNVAEYLES</sequence>
<dbReference type="AlphaFoldDB" id="A0A2Z6AU06"/>
<dbReference type="EMBL" id="AP017378">
    <property type="protein sequence ID" value="BBD06733.1"/>
    <property type="molecule type" value="Genomic_DNA"/>
</dbReference>
<evidence type="ECO:0000313" key="7">
    <source>
        <dbReference type="Proteomes" id="UP000269883"/>
    </source>
</evidence>
<dbReference type="Proteomes" id="UP000269883">
    <property type="component" value="Chromosome"/>
</dbReference>
<evidence type="ECO:0000259" key="5">
    <source>
        <dbReference type="Pfam" id="PF12945"/>
    </source>
</evidence>
<proteinExistence type="predicted"/>
<keyword evidence="3" id="KW-0975">Bacterial flagellum</keyword>
<dbReference type="RefSeq" id="WP_126375549.1">
    <property type="nucleotide sequence ID" value="NZ_AP017378.1"/>
</dbReference>
<dbReference type="OrthoDB" id="5453966at2"/>
<dbReference type="Pfam" id="PF07238">
    <property type="entry name" value="PilZ"/>
    <property type="match status" value="1"/>
</dbReference>
<evidence type="ECO:0000256" key="2">
    <source>
        <dbReference type="ARBA" id="ARBA00022741"/>
    </source>
</evidence>
<dbReference type="InterPro" id="IPR009926">
    <property type="entry name" value="T3SS_YcgR_PilZN"/>
</dbReference>
<dbReference type="SUPFAM" id="SSF141371">
    <property type="entry name" value="PilZ domain-like"/>
    <property type="match status" value="2"/>
</dbReference>
<dbReference type="KEGG" id="dfl:DFE_0007"/>
<evidence type="ECO:0000256" key="3">
    <source>
        <dbReference type="ARBA" id="ARBA00023143"/>
    </source>
</evidence>
<evidence type="ECO:0000259" key="4">
    <source>
        <dbReference type="Pfam" id="PF07238"/>
    </source>
</evidence>